<dbReference type="PANTHER" id="PTHR10655:SF17">
    <property type="entry name" value="LYSOPHOSPHOLIPASE-LIKE PROTEIN 1"/>
    <property type="match status" value="1"/>
</dbReference>
<sequence length="941" mass="100869">MARSCHMQPLCHWACHEHDMQTAKASLTAQEVLLKQIGAGSCSRIMSLGLDRRCLDGGNLRVEPRSRVQKHHGWQVLVAAALLCINVAGSSHSFVSGTTWAAMLRPTPLRCRATNEDGDAEVGPAKGYPHTCTLVYLHGYCRCGSEYLPGGPLSFCMPWVPGGDRARGLRVVLPTAQYLRQPWGESATSWYGYASPNHNRVGDPNSLRATREKLDCLLHEEVSRLGDGRYVFLGGASQGCTTALDAYIRLAVDLKLGGFVGSIGFVPTDSKGFYGADRALRTLMADEQQAAQPVWLQCAMDDFVAVPWRSVVEPSLRRASRLPGLQLRQVAGRGHGIEDWEAHIVNDLLRAHAPYAYTREVASLVSLDGLAEYLVDALENGVASPKPERLARLGWAPAATALLSKTPSGGAVELGGGSGAGFQVICEDRGIATLGGGGGGGAFGWMQPHVDGYLGARRLAKNETVGGGAGGGMQLFFPANVTARPWEADHWISWGSGGGHGCGSCKAGDTFCEESPLRITCGAKMDDTGAIGQAEGYQAIKNWRVGVLRACYDAGRLAVIGGGGGGAGGARCCASIPRLKYGFGFRAELRPRGRGAAAPGMEDTQCCPDLAGWNSTTSTTKLGSQLAQGIATTWNRRLSVAFGGLGGQALPDELAPMVDPFARENTGHQPPGHANRRPLLEELMKQHDKRLGVNRSVLRAHAAGEEVCELPDWLNMTQLTALNSRQGEASLDGSGTKEPEVALKYIFKFNPLQGYLADGASRCGGWSDWCCVCHAAQWQIACLPQTEKDAVDWFLTEDCCESKMRKDTSSPGYVADATPLRDSVVMWRPNVGWIELPRSMNASDSYHWMAEYGDESSCPQFAPTELWMSPPLASVASAGSPSVQRDLHPPGSALLRASPLALVGYSAQAAIVVVLFFLARLVKGVRPPGDQEERYIQLIEV</sequence>
<dbReference type="SUPFAM" id="SSF53474">
    <property type="entry name" value="alpha/beta-Hydrolases"/>
    <property type="match status" value="1"/>
</dbReference>
<name>A0ABP0MYI8_9DINO</name>
<protein>
    <recommendedName>
        <fullName evidence="4">Feruloyl esterase</fullName>
    </recommendedName>
</protein>
<dbReference type="Proteomes" id="UP001642484">
    <property type="component" value="Unassembled WGS sequence"/>
</dbReference>
<dbReference type="Gene3D" id="3.40.50.1820">
    <property type="entry name" value="alpha/beta hydrolase"/>
    <property type="match status" value="1"/>
</dbReference>
<dbReference type="InterPro" id="IPR029058">
    <property type="entry name" value="AB_hydrolase_fold"/>
</dbReference>
<proteinExistence type="predicted"/>
<dbReference type="InterPro" id="IPR050565">
    <property type="entry name" value="LYPA1-2/EST-like"/>
</dbReference>
<feature type="transmembrane region" description="Helical" evidence="1">
    <location>
        <begin position="900"/>
        <end position="919"/>
    </location>
</feature>
<dbReference type="PANTHER" id="PTHR10655">
    <property type="entry name" value="LYSOPHOSPHOLIPASE-RELATED"/>
    <property type="match status" value="1"/>
</dbReference>
<keyword evidence="3" id="KW-1185">Reference proteome</keyword>
<keyword evidence="1" id="KW-0812">Transmembrane</keyword>
<organism evidence="2 3">
    <name type="scientific">Durusdinium trenchii</name>
    <dbReference type="NCBI Taxonomy" id="1381693"/>
    <lineage>
        <taxon>Eukaryota</taxon>
        <taxon>Sar</taxon>
        <taxon>Alveolata</taxon>
        <taxon>Dinophyceae</taxon>
        <taxon>Suessiales</taxon>
        <taxon>Symbiodiniaceae</taxon>
        <taxon>Durusdinium</taxon>
    </lineage>
</organism>
<dbReference type="EMBL" id="CAXAMN010020668">
    <property type="protein sequence ID" value="CAK9056391.1"/>
    <property type="molecule type" value="Genomic_DNA"/>
</dbReference>
<evidence type="ECO:0000313" key="2">
    <source>
        <dbReference type="EMBL" id="CAK9056391.1"/>
    </source>
</evidence>
<evidence type="ECO:0000313" key="3">
    <source>
        <dbReference type="Proteomes" id="UP001642484"/>
    </source>
</evidence>
<reference evidence="2 3" key="1">
    <citation type="submission" date="2024-02" db="EMBL/GenBank/DDBJ databases">
        <authorList>
            <person name="Chen Y."/>
            <person name="Shah S."/>
            <person name="Dougan E. K."/>
            <person name="Thang M."/>
            <person name="Chan C."/>
        </authorList>
    </citation>
    <scope>NUCLEOTIDE SEQUENCE [LARGE SCALE GENOMIC DNA]</scope>
</reference>
<keyword evidence="1" id="KW-1133">Transmembrane helix</keyword>
<evidence type="ECO:0000256" key="1">
    <source>
        <dbReference type="SAM" id="Phobius"/>
    </source>
</evidence>
<gene>
    <name evidence="2" type="ORF">CCMP2556_LOCUS27939</name>
</gene>
<keyword evidence="1" id="KW-0472">Membrane</keyword>
<comment type="caution">
    <text evidence="2">The sequence shown here is derived from an EMBL/GenBank/DDBJ whole genome shotgun (WGS) entry which is preliminary data.</text>
</comment>
<evidence type="ECO:0008006" key="4">
    <source>
        <dbReference type="Google" id="ProtNLM"/>
    </source>
</evidence>
<accession>A0ABP0MYI8</accession>